<dbReference type="PANTHER" id="PTHR11839:SF18">
    <property type="entry name" value="NUDIX HYDROLASE DOMAIN-CONTAINING PROTEIN"/>
    <property type="match status" value="1"/>
</dbReference>
<evidence type="ECO:0000256" key="5">
    <source>
        <dbReference type="ARBA" id="ARBA00022801"/>
    </source>
</evidence>
<feature type="domain" description="Nudix hydrolase" evidence="8">
    <location>
        <begin position="50"/>
        <end position="181"/>
    </location>
</feature>
<dbReference type="GO" id="GO:0016787">
    <property type="term" value="F:hydrolase activity"/>
    <property type="evidence" value="ECO:0007669"/>
    <property type="project" value="UniProtKB-KW"/>
</dbReference>
<proteinExistence type="inferred from homology"/>
<reference evidence="9 10" key="1">
    <citation type="submission" date="2022-07" db="EMBL/GenBank/DDBJ databases">
        <title>Bombella genomes.</title>
        <authorList>
            <person name="Harer L."/>
            <person name="Styblova S."/>
            <person name="Ehrmann M."/>
        </authorList>
    </citation>
    <scope>NUCLEOTIDE SEQUENCE [LARGE SCALE GENOMIC DNA]</scope>
    <source>
        <strain evidence="9 10">TMW 2.2558</strain>
    </source>
</reference>
<dbReference type="Pfam" id="PF00293">
    <property type="entry name" value="NUDIX"/>
    <property type="match status" value="1"/>
</dbReference>
<evidence type="ECO:0000259" key="8">
    <source>
        <dbReference type="PROSITE" id="PS51462"/>
    </source>
</evidence>
<evidence type="ECO:0000256" key="4">
    <source>
        <dbReference type="ARBA" id="ARBA00016377"/>
    </source>
</evidence>
<comment type="similarity">
    <text evidence="3">Belongs to the Nudix hydrolase family. NudK subfamily.</text>
</comment>
<evidence type="ECO:0000256" key="3">
    <source>
        <dbReference type="ARBA" id="ARBA00007275"/>
    </source>
</evidence>
<evidence type="ECO:0000313" key="9">
    <source>
        <dbReference type="EMBL" id="MCX5614745.1"/>
    </source>
</evidence>
<sequence length="191" mass="21372">MTDDALRKAREDAGYRILSSEMVYKNPWTAVREDKIIHPGGKEGLYGIVERGPFAVIMPVHADGRVTLVQQFRYPVGKRLWEFPMGMWETRPDAEAEALALGELREETGLRAGELIHAGTLYQGAGYSTQEGHVFLARNLIRGEAEREASEADMVVRDVSFAEFERMIVEGEITCMVTLAAFAQIRARGLI</sequence>
<gene>
    <name evidence="9" type="ORF">NQF64_05750</name>
</gene>
<evidence type="ECO:0000256" key="7">
    <source>
        <dbReference type="ARBA" id="ARBA00032272"/>
    </source>
</evidence>
<dbReference type="Proteomes" id="UP001165648">
    <property type="component" value="Unassembled WGS sequence"/>
</dbReference>
<keyword evidence="5 9" id="KW-0378">Hydrolase</keyword>
<evidence type="ECO:0000256" key="6">
    <source>
        <dbReference type="ARBA" id="ARBA00032162"/>
    </source>
</evidence>
<dbReference type="PROSITE" id="PS51462">
    <property type="entry name" value="NUDIX"/>
    <property type="match status" value="1"/>
</dbReference>
<accession>A0ABT3W8U2</accession>
<dbReference type="CDD" id="cd24161">
    <property type="entry name" value="NUDIX_ADPRase_Ndx2"/>
    <property type="match status" value="1"/>
</dbReference>
<organism evidence="9 10">
    <name type="scientific">Bombella saccharophila</name>
    <dbReference type="NCBI Taxonomy" id="2967338"/>
    <lineage>
        <taxon>Bacteria</taxon>
        <taxon>Pseudomonadati</taxon>
        <taxon>Pseudomonadota</taxon>
        <taxon>Alphaproteobacteria</taxon>
        <taxon>Acetobacterales</taxon>
        <taxon>Acetobacteraceae</taxon>
        <taxon>Bombella</taxon>
    </lineage>
</organism>
<evidence type="ECO:0000256" key="1">
    <source>
        <dbReference type="ARBA" id="ARBA00000847"/>
    </source>
</evidence>
<dbReference type="InterPro" id="IPR000086">
    <property type="entry name" value="NUDIX_hydrolase_dom"/>
</dbReference>
<comment type="catalytic activity">
    <reaction evidence="1">
        <text>GDP-alpha-D-mannose + H2O = alpha-D-mannose 1-phosphate + GMP + 2 H(+)</text>
        <dbReference type="Rhea" id="RHEA:27978"/>
        <dbReference type="ChEBI" id="CHEBI:15377"/>
        <dbReference type="ChEBI" id="CHEBI:15378"/>
        <dbReference type="ChEBI" id="CHEBI:57527"/>
        <dbReference type="ChEBI" id="CHEBI:58115"/>
        <dbReference type="ChEBI" id="CHEBI:58409"/>
    </reaction>
</comment>
<dbReference type="EMBL" id="JANIDW010000002">
    <property type="protein sequence ID" value="MCX5614745.1"/>
    <property type="molecule type" value="Genomic_DNA"/>
</dbReference>
<keyword evidence="10" id="KW-1185">Reference proteome</keyword>
<comment type="cofactor">
    <cofactor evidence="2">
        <name>Mg(2+)</name>
        <dbReference type="ChEBI" id="CHEBI:18420"/>
    </cofactor>
</comment>
<dbReference type="PANTHER" id="PTHR11839">
    <property type="entry name" value="UDP/ADP-SUGAR PYROPHOSPHATASE"/>
    <property type="match status" value="1"/>
</dbReference>
<evidence type="ECO:0000256" key="2">
    <source>
        <dbReference type="ARBA" id="ARBA00001946"/>
    </source>
</evidence>
<dbReference type="InterPro" id="IPR015797">
    <property type="entry name" value="NUDIX_hydrolase-like_dom_sf"/>
</dbReference>
<comment type="caution">
    <text evidence="9">The sequence shown here is derived from an EMBL/GenBank/DDBJ whole genome shotgun (WGS) entry which is preliminary data.</text>
</comment>
<dbReference type="RefSeq" id="WP_099026681.1">
    <property type="nucleotide sequence ID" value="NZ_JANIDW010000002.1"/>
</dbReference>
<protein>
    <recommendedName>
        <fullName evidence="4">GDP-mannose pyrophosphatase</fullName>
    </recommendedName>
    <alternativeName>
        <fullName evidence="6">GDP-mannose hydrolase</fullName>
    </alternativeName>
    <alternativeName>
        <fullName evidence="7">GDPMK</fullName>
    </alternativeName>
</protein>
<dbReference type="Gene3D" id="3.90.79.10">
    <property type="entry name" value="Nucleoside Triphosphate Pyrophosphohydrolase"/>
    <property type="match status" value="1"/>
</dbReference>
<dbReference type="SUPFAM" id="SSF55811">
    <property type="entry name" value="Nudix"/>
    <property type="match status" value="1"/>
</dbReference>
<name>A0ABT3W8U2_9PROT</name>
<evidence type="ECO:0000313" key="10">
    <source>
        <dbReference type="Proteomes" id="UP001165648"/>
    </source>
</evidence>